<evidence type="ECO:0000313" key="5">
    <source>
        <dbReference type="EMBL" id="ADV26461.1"/>
    </source>
</evidence>
<keyword evidence="6" id="KW-1185">Reference proteome</keyword>
<evidence type="ECO:0000259" key="3">
    <source>
        <dbReference type="Pfam" id="PF01408"/>
    </source>
</evidence>
<feature type="domain" description="Gfo/Idh/MocA-like oxidoreductase N-terminal" evidence="3">
    <location>
        <begin position="51"/>
        <end position="175"/>
    </location>
</feature>
<reference evidence="5 6" key="1">
    <citation type="submission" date="2011-01" db="EMBL/GenBank/DDBJ databases">
        <title>Complete sequence of Pseudoxanthomonas suwonensis 11-1.</title>
        <authorList>
            <consortium name="US DOE Joint Genome Institute"/>
            <person name="Lucas S."/>
            <person name="Copeland A."/>
            <person name="Lapidus A."/>
            <person name="Cheng J.-F."/>
            <person name="Goodwin L."/>
            <person name="Pitluck S."/>
            <person name="Teshima H."/>
            <person name="Detter J.C."/>
            <person name="Han C."/>
            <person name="Tapia R."/>
            <person name="Land M."/>
            <person name="Hauser L."/>
            <person name="Kyrpides N."/>
            <person name="Ivanova N."/>
            <person name="Ovchinnikova G."/>
            <person name="Siebers A.K."/>
            <person name="Allgaier M."/>
            <person name="Thelen M.P."/>
            <person name="Hugenholtz P."/>
            <person name="Gladden J."/>
            <person name="Woyke T."/>
        </authorList>
    </citation>
    <scope>NUCLEOTIDE SEQUENCE [LARGE SCALE GENOMIC DNA]</scope>
    <source>
        <strain evidence="6">11-1</strain>
    </source>
</reference>
<evidence type="ECO:0000256" key="1">
    <source>
        <dbReference type="ARBA" id="ARBA00010928"/>
    </source>
</evidence>
<feature type="domain" description="GFO/IDH/MocA-like oxidoreductase" evidence="4">
    <location>
        <begin position="184"/>
        <end position="306"/>
    </location>
</feature>
<evidence type="ECO:0000256" key="2">
    <source>
        <dbReference type="ARBA" id="ARBA00023002"/>
    </source>
</evidence>
<dbReference type="Proteomes" id="UP000008632">
    <property type="component" value="Chromosome"/>
</dbReference>
<comment type="similarity">
    <text evidence="1">Belongs to the Gfo/Idh/MocA family.</text>
</comment>
<dbReference type="EMBL" id="CP002446">
    <property type="protein sequence ID" value="ADV26461.1"/>
    <property type="molecule type" value="Genomic_DNA"/>
</dbReference>
<proteinExistence type="inferred from homology"/>
<dbReference type="InterPro" id="IPR036291">
    <property type="entry name" value="NAD(P)-bd_dom_sf"/>
</dbReference>
<evidence type="ECO:0000313" key="6">
    <source>
        <dbReference type="Proteomes" id="UP000008632"/>
    </source>
</evidence>
<dbReference type="InterPro" id="IPR000683">
    <property type="entry name" value="Gfo/Idh/MocA-like_OxRdtase_N"/>
</dbReference>
<dbReference type="Gene3D" id="3.40.50.720">
    <property type="entry name" value="NAD(P)-binding Rossmann-like Domain"/>
    <property type="match status" value="1"/>
</dbReference>
<dbReference type="InterPro" id="IPR006311">
    <property type="entry name" value="TAT_signal"/>
</dbReference>
<accession>E6WQL2</accession>
<protein>
    <submittedName>
        <fullName evidence="5">Oxidoreductase domain protein</fullName>
    </submittedName>
</protein>
<dbReference type="InterPro" id="IPR050984">
    <property type="entry name" value="Gfo/Idh/MocA_domain"/>
</dbReference>
<dbReference type="SUPFAM" id="SSF55347">
    <property type="entry name" value="Glyceraldehyde-3-phosphate dehydrogenase-like, C-terminal domain"/>
    <property type="match status" value="1"/>
</dbReference>
<dbReference type="STRING" id="743721.Psesu_0603"/>
<dbReference type="Gene3D" id="3.30.360.10">
    <property type="entry name" value="Dihydrodipicolinate Reductase, domain 2"/>
    <property type="match status" value="1"/>
</dbReference>
<dbReference type="eggNOG" id="COG0673">
    <property type="taxonomic scope" value="Bacteria"/>
</dbReference>
<dbReference type="PRINTS" id="PR01775">
    <property type="entry name" value="GLFROXRDTASE"/>
</dbReference>
<keyword evidence="2" id="KW-0560">Oxidoreductase</keyword>
<dbReference type="GO" id="GO:0016491">
    <property type="term" value="F:oxidoreductase activity"/>
    <property type="evidence" value="ECO:0007669"/>
    <property type="project" value="UniProtKB-KW"/>
</dbReference>
<sequence length="384" mass="41604">MLDTGLTRRHLLAAMAGAGIGAALPAAAGGRAGATASKRGDAASARRPDSIGVALVGLGYYAGHLLAPGLQLTRNCHLAGIVTGTPAKIPEWQAKYGIADRNVYSYDDFDRIADNPEIQAVYIVTPNDLHKPLALRAAAAGKHVWCEKPMAMNAAEAQEMIDACRAANVQLAIGYRMQHQPSTMQLRAMAKDKPYGRMLKVSADAGFHAYDDVDPANKPWRLLPQNGGGAMYDMGVYALQGARYITGQEPVAVTARSEVHRPQLFEGVDETTHFTLEFADGLVAECSTSFGRDMNTLRADCERGWYELSPFQTYDNIKGRTSDGKLIEDEGVLPHQQALQMDNDALAILEKRPPRVPGEEGLRDMRVVDAVYASAREGGRRIVL</sequence>
<dbReference type="InterPro" id="IPR008354">
    <property type="entry name" value="Glc-Fru_OxRdtase_bac"/>
</dbReference>
<dbReference type="SUPFAM" id="SSF51735">
    <property type="entry name" value="NAD(P)-binding Rossmann-fold domains"/>
    <property type="match status" value="1"/>
</dbReference>
<dbReference type="KEGG" id="psu:Psesu_0603"/>
<dbReference type="InterPro" id="IPR055170">
    <property type="entry name" value="GFO_IDH_MocA-like_dom"/>
</dbReference>
<dbReference type="Pfam" id="PF22725">
    <property type="entry name" value="GFO_IDH_MocA_C3"/>
    <property type="match status" value="1"/>
</dbReference>
<organism evidence="5 6">
    <name type="scientific">Pseudoxanthomonas suwonensis (strain 11-1)</name>
    <dbReference type="NCBI Taxonomy" id="743721"/>
    <lineage>
        <taxon>Bacteria</taxon>
        <taxon>Pseudomonadati</taxon>
        <taxon>Pseudomonadota</taxon>
        <taxon>Gammaproteobacteria</taxon>
        <taxon>Lysobacterales</taxon>
        <taxon>Lysobacteraceae</taxon>
        <taxon>Pseudoxanthomonas</taxon>
    </lineage>
</organism>
<dbReference type="PANTHER" id="PTHR22604:SF105">
    <property type="entry name" value="TRANS-1,2-DIHYDROBENZENE-1,2-DIOL DEHYDROGENASE"/>
    <property type="match status" value="1"/>
</dbReference>
<dbReference type="GO" id="GO:0000166">
    <property type="term" value="F:nucleotide binding"/>
    <property type="evidence" value="ECO:0007669"/>
    <property type="project" value="InterPro"/>
</dbReference>
<dbReference type="RefSeq" id="WP_013534291.1">
    <property type="nucleotide sequence ID" value="NC_014924.1"/>
</dbReference>
<dbReference type="AlphaFoldDB" id="E6WQL2"/>
<evidence type="ECO:0000259" key="4">
    <source>
        <dbReference type="Pfam" id="PF22725"/>
    </source>
</evidence>
<dbReference type="OrthoDB" id="9801953at2"/>
<dbReference type="PANTHER" id="PTHR22604">
    <property type="entry name" value="OXIDOREDUCTASES"/>
    <property type="match status" value="1"/>
</dbReference>
<dbReference type="Pfam" id="PF01408">
    <property type="entry name" value="GFO_IDH_MocA"/>
    <property type="match status" value="1"/>
</dbReference>
<dbReference type="PROSITE" id="PS51318">
    <property type="entry name" value="TAT"/>
    <property type="match status" value="1"/>
</dbReference>
<dbReference type="HOGENOM" id="CLU_023194_5_1_6"/>
<name>E6WQL2_PSEUU</name>
<gene>
    <name evidence="5" type="ordered locus">Psesu_0603</name>
</gene>